<organism evidence="1 2">
    <name type="scientific">Sorghum bicolor</name>
    <name type="common">Sorghum</name>
    <name type="synonym">Sorghum vulgare</name>
    <dbReference type="NCBI Taxonomy" id="4558"/>
    <lineage>
        <taxon>Eukaryota</taxon>
        <taxon>Viridiplantae</taxon>
        <taxon>Streptophyta</taxon>
        <taxon>Embryophyta</taxon>
        <taxon>Tracheophyta</taxon>
        <taxon>Spermatophyta</taxon>
        <taxon>Magnoliopsida</taxon>
        <taxon>Liliopsida</taxon>
        <taxon>Poales</taxon>
        <taxon>Poaceae</taxon>
        <taxon>PACMAD clade</taxon>
        <taxon>Panicoideae</taxon>
        <taxon>Andropogonodae</taxon>
        <taxon>Andropogoneae</taxon>
        <taxon>Sorghinae</taxon>
        <taxon>Sorghum</taxon>
    </lineage>
</organism>
<sequence>MEFETFEDKSRAINADTGVNKRLADMIYKWRLSGMKLAVGKPEYKTIIESKLGIPCTHNAIVMEVMRGHTASNAQVSAYRKSRGG</sequence>
<reference evidence="1" key="2">
    <citation type="submission" date="2020-10" db="EMBL/GenBank/DDBJ databases">
        <authorList>
            <person name="Cooper E.A."/>
            <person name="Brenton Z.W."/>
            <person name="Flinn B.S."/>
            <person name="Jenkins J."/>
            <person name="Shu S."/>
            <person name="Flowers D."/>
            <person name="Luo F."/>
            <person name="Wang Y."/>
            <person name="Xia P."/>
            <person name="Barry K."/>
            <person name="Daum C."/>
            <person name="Lipzen A."/>
            <person name="Yoshinaga Y."/>
            <person name="Schmutz J."/>
            <person name="Saski C."/>
            <person name="Vermerris W."/>
            <person name="Kresovich S."/>
        </authorList>
    </citation>
    <scope>NUCLEOTIDE SEQUENCE</scope>
</reference>
<dbReference type="PANTHER" id="PTHR10894:SF24">
    <property type="entry name" value="OS02G0511800 PROTEIN"/>
    <property type="match status" value="1"/>
</dbReference>
<dbReference type="GO" id="GO:0030515">
    <property type="term" value="F:snoRNA binding"/>
    <property type="evidence" value="ECO:0007669"/>
    <property type="project" value="InterPro"/>
</dbReference>
<gene>
    <name evidence="1" type="ORF">BDA96_03G402100</name>
</gene>
<proteinExistence type="predicted"/>
<accession>A0A921RJQ7</accession>
<dbReference type="GO" id="GO:0032040">
    <property type="term" value="C:small-subunit processome"/>
    <property type="evidence" value="ECO:0007669"/>
    <property type="project" value="InterPro"/>
</dbReference>
<protein>
    <submittedName>
        <fullName evidence="1">Uncharacterized protein</fullName>
    </submittedName>
</protein>
<dbReference type="AlphaFoldDB" id="A0A921RJQ7"/>
<evidence type="ECO:0000313" key="2">
    <source>
        <dbReference type="Proteomes" id="UP000807115"/>
    </source>
</evidence>
<dbReference type="PANTHER" id="PTHR10894">
    <property type="entry name" value="NUCLEOLAR PROTEIN 5 NUCLEOLAR PROTEIN NOP5 NOP58"/>
    <property type="match status" value="1"/>
</dbReference>
<name>A0A921RJQ7_SORBI</name>
<reference evidence="1" key="1">
    <citation type="journal article" date="2019" name="BMC Genomics">
        <title>A new reference genome for Sorghum bicolor reveals high levels of sequence similarity between sweet and grain genotypes: implications for the genetics of sugar metabolism.</title>
        <authorList>
            <person name="Cooper E.A."/>
            <person name="Brenton Z.W."/>
            <person name="Flinn B.S."/>
            <person name="Jenkins J."/>
            <person name="Shu S."/>
            <person name="Flowers D."/>
            <person name="Luo F."/>
            <person name="Wang Y."/>
            <person name="Xia P."/>
            <person name="Barry K."/>
            <person name="Daum C."/>
            <person name="Lipzen A."/>
            <person name="Yoshinaga Y."/>
            <person name="Schmutz J."/>
            <person name="Saski C."/>
            <person name="Vermerris W."/>
            <person name="Kresovich S."/>
        </authorList>
    </citation>
    <scope>NUCLEOTIDE SEQUENCE</scope>
</reference>
<comment type="caution">
    <text evidence="1">The sequence shown here is derived from an EMBL/GenBank/DDBJ whole genome shotgun (WGS) entry which is preliminary data.</text>
</comment>
<evidence type="ECO:0000313" key="1">
    <source>
        <dbReference type="EMBL" id="KAG0540360.1"/>
    </source>
</evidence>
<dbReference type="InterPro" id="IPR045056">
    <property type="entry name" value="Nop56/Nop58"/>
</dbReference>
<dbReference type="EMBL" id="CM027682">
    <property type="protein sequence ID" value="KAG0540360.1"/>
    <property type="molecule type" value="Genomic_DNA"/>
</dbReference>
<dbReference type="GO" id="GO:0031428">
    <property type="term" value="C:box C/D methylation guide snoRNP complex"/>
    <property type="evidence" value="ECO:0007669"/>
    <property type="project" value="InterPro"/>
</dbReference>
<dbReference type="Proteomes" id="UP000807115">
    <property type="component" value="Chromosome 3"/>
</dbReference>